<evidence type="ECO:0000259" key="2">
    <source>
        <dbReference type="PROSITE" id="PS51175"/>
    </source>
</evidence>
<dbReference type="Gene3D" id="2.60.120.200">
    <property type="match status" value="1"/>
</dbReference>
<dbReference type="EMBL" id="WHOA01000173">
    <property type="protein sequence ID" value="NOU74657.1"/>
    <property type="molecule type" value="Genomic_DNA"/>
</dbReference>
<dbReference type="InterPro" id="IPR013320">
    <property type="entry name" value="ConA-like_dom_sf"/>
</dbReference>
<protein>
    <submittedName>
        <fullName evidence="3">Carbohydrate-binding protein</fullName>
    </submittedName>
</protein>
<dbReference type="Gene3D" id="1.20.1270.90">
    <property type="entry name" value="AF1782-like"/>
    <property type="match status" value="1"/>
</dbReference>
<dbReference type="SUPFAM" id="SSF49899">
    <property type="entry name" value="Concanavalin A-like lectins/glucanases"/>
    <property type="match status" value="1"/>
</dbReference>
<dbReference type="InterPro" id="IPR008979">
    <property type="entry name" value="Galactose-bd-like_sf"/>
</dbReference>
<feature type="domain" description="CBM6" evidence="2">
    <location>
        <begin position="171"/>
        <end position="287"/>
    </location>
</feature>
<dbReference type="InterPro" id="IPR006584">
    <property type="entry name" value="Cellulose-bd_IV"/>
</dbReference>
<dbReference type="Pfam" id="PF02368">
    <property type="entry name" value="Big_2"/>
    <property type="match status" value="1"/>
</dbReference>
<dbReference type="Gene3D" id="2.60.40.680">
    <property type="match status" value="1"/>
</dbReference>
<dbReference type="Pfam" id="PF07523">
    <property type="entry name" value="Big_3"/>
    <property type="match status" value="1"/>
</dbReference>
<dbReference type="SUPFAM" id="SSF49785">
    <property type="entry name" value="Galactose-binding domain-like"/>
    <property type="match status" value="1"/>
</dbReference>
<dbReference type="CDD" id="cd04080">
    <property type="entry name" value="CBM6_cellulase-like"/>
    <property type="match status" value="1"/>
</dbReference>
<evidence type="ECO:0000313" key="4">
    <source>
        <dbReference type="Proteomes" id="UP000616779"/>
    </source>
</evidence>
<dbReference type="RefSeq" id="WP_171646060.1">
    <property type="nucleotide sequence ID" value="NZ_WHOA01000173.1"/>
</dbReference>
<comment type="caution">
    <text evidence="3">The sequence shown here is derived from an EMBL/GenBank/DDBJ whole genome shotgun (WGS) entry which is preliminary data.</text>
</comment>
<feature type="non-terminal residue" evidence="3">
    <location>
        <position position="1"/>
    </location>
</feature>
<dbReference type="Proteomes" id="UP000616779">
    <property type="component" value="Unassembled WGS sequence"/>
</dbReference>
<evidence type="ECO:0000313" key="3">
    <source>
        <dbReference type="EMBL" id="NOU74657.1"/>
    </source>
</evidence>
<sequence>AGQWTNITAARRNGVWELYVNSKSLPVTNNTTTPAAPTTGTYIGADSSGRQGFNGRIDAVRVYNQALSTDQIMAIANETSDVKLQSIEITKLPTKLNYLPGDMLIIDGLVVTGTYSDGTTKVENVTTDNITGFDNAILKSGQQLTVTLGGKSASFNVNTLDVLPGSALVPGRIEAVNYNSKDGLTLRNQSVNDGGPAWRVSYINKGDWMEYNVDVAKSGFYRVNYKVATGANTGEVEFQVDGVPQTRTLFLSDGMKSSDTVALSEGSHKIRLNVTAGYWALRWFEFTEIQEKKLNSITAPAPLSVAIGTPKTAAALGLPEKVALVTDAGNMDVSVNWDLNSASYDPTATTAQTFTVTGEVTLPIGVTNPNSVPLTTSISVSASDTFTEDFENGIVGWTVEKGTASTSSAQAHSGAKSYVKDENADAISRTFSNYLNGLVSVWYYDNMSGTTKQMASVEGGKWIAAGVDTSKTASIGSTKYQVRIDGTYTSSGVDRTKGWHKFTWDYTSGDHVDLYIDDRKVATADSKSFNKIAMGDFWGAAGIGYFDDVKIENLRKAVKGVTLSKTSMELEVGETEAIAATVTPEAAANKNVTWKSSNEAIVSVDQNGVVTANAEGTAIITVTTVNGGYTANCTVTVKKPMPKAALTGPQTVNTGQTFNLKMGLSNVTQSVYQQVYGQDLTLHYDPMSLQFNSVTSLKQGFKVIGQNETVPGQVQIVAASVGENVYAQGDMLTFNFTAKSVTQATYSSVISVDHVVIANSQGNELQVGGASREIQISIPVDKSLLTALIANAQAKYNAAVEGNGDGLYVIGAKAQLQSAIDTANAIANDPNANQQQVDSAKSALEAAIQVFETKRINADINGGGVSIGDLAIVAGTYGKQEGESGWNELADVNKDGKVGLEDLAIVALAMFK</sequence>
<dbReference type="PROSITE" id="PS51175">
    <property type="entry name" value="CBM6"/>
    <property type="match status" value="1"/>
</dbReference>
<dbReference type="Pfam" id="PF13385">
    <property type="entry name" value="Laminin_G_3"/>
    <property type="match status" value="1"/>
</dbReference>
<evidence type="ECO:0000256" key="1">
    <source>
        <dbReference type="ARBA" id="ARBA00022729"/>
    </source>
</evidence>
<dbReference type="PROSITE" id="PS00018">
    <property type="entry name" value="EF_HAND_1"/>
    <property type="match status" value="1"/>
</dbReference>
<dbReference type="InterPro" id="IPR008965">
    <property type="entry name" value="CBM2/CBM3_carb-bd_dom_sf"/>
</dbReference>
<dbReference type="InterPro" id="IPR018247">
    <property type="entry name" value="EF_Hand_1_Ca_BS"/>
</dbReference>
<keyword evidence="1" id="KW-0732">Signal</keyword>
<dbReference type="SMART" id="SM00635">
    <property type="entry name" value="BID_2"/>
    <property type="match status" value="1"/>
</dbReference>
<name>A0ABX1Y1C7_9BACL</name>
<dbReference type="SUPFAM" id="SSF49384">
    <property type="entry name" value="Carbohydrate-binding domain"/>
    <property type="match status" value="1"/>
</dbReference>
<gene>
    <name evidence="3" type="ORF">GC098_25225</name>
</gene>
<dbReference type="CDD" id="cd08547">
    <property type="entry name" value="Type_II_cohesin"/>
    <property type="match status" value="1"/>
</dbReference>
<dbReference type="Gene3D" id="2.60.40.1080">
    <property type="match status" value="1"/>
</dbReference>
<dbReference type="Gene3D" id="2.60.120.260">
    <property type="entry name" value="Galactose-binding domain-like"/>
    <property type="match status" value="1"/>
</dbReference>
<proteinExistence type="predicted"/>
<dbReference type="Gene3D" id="1.10.1330.10">
    <property type="entry name" value="Dockerin domain"/>
    <property type="match status" value="1"/>
</dbReference>
<dbReference type="InterPro" id="IPR022038">
    <property type="entry name" value="Ig-like_bact"/>
</dbReference>
<accession>A0ABX1Y1C7</accession>
<dbReference type="InterPro" id="IPR005084">
    <property type="entry name" value="CBM6"/>
</dbReference>
<dbReference type="Gene3D" id="2.60.40.3630">
    <property type="match status" value="1"/>
</dbReference>
<dbReference type="SUPFAM" id="SSF49373">
    <property type="entry name" value="Invasin/intimin cell-adhesion fragments"/>
    <property type="match status" value="1"/>
</dbReference>
<organism evidence="3 4">
    <name type="scientific">Paenibacillus phytorum</name>
    <dbReference type="NCBI Taxonomy" id="2654977"/>
    <lineage>
        <taxon>Bacteria</taxon>
        <taxon>Bacillati</taxon>
        <taxon>Bacillota</taxon>
        <taxon>Bacilli</taxon>
        <taxon>Bacillales</taxon>
        <taxon>Paenibacillaceae</taxon>
        <taxon>Paenibacillus</taxon>
    </lineage>
</organism>
<keyword evidence="4" id="KW-1185">Reference proteome</keyword>
<dbReference type="Pfam" id="PF00963">
    <property type="entry name" value="Cohesin"/>
    <property type="match status" value="1"/>
</dbReference>
<dbReference type="InterPro" id="IPR036439">
    <property type="entry name" value="Dockerin_dom_sf"/>
</dbReference>
<dbReference type="SMART" id="SM00606">
    <property type="entry name" value="CBD_IV"/>
    <property type="match status" value="1"/>
</dbReference>
<dbReference type="InterPro" id="IPR002102">
    <property type="entry name" value="Cohesin_dom"/>
</dbReference>
<dbReference type="InterPro" id="IPR003343">
    <property type="entry name" value="Big_2"/>
</dbReference>
<reference evidence="3 4" key="1">
    <citation type="submission" date="2019-10" db="EMBL/GenBank/DDBJ databases">
        <title>Description of Paenibacillus terrestris sp. nov.</title>
        <authorList>
            <person name="Carlier A."/>
            <person name="Qi S."/>
        </authorList>
    </citation>
    <scope>NUCLEOTIDE SEQUENCE [LARGE SCALE GENOMIC DNA]</scope>
    <source>
        <strain evidence="3 4">LMG 31458</strain>
    </source>
</reference>
<dbReference type="Pfam" id="PF03422">
    <property type="entry name" value="CBM_6"/>
    <property type="match status" value="1"/>
</dbReference>
<dbReference type="InterPro" id="IPR008964">
    <property type="entry name" value="Invasin/intimin_cell_adhesion"/>
</dbReference>